<evidence type="ECO:0000313" key="1">
    <source>
        <dbReference type="EMBL" id="GFO41275.1"/>
    </source>
</evidence>
<evidence type="ECO:0000313" key="2">
    <source>
        <dbReference type="Proteomes" id="UP000735302"/>
    </source>
</evidence>
<organism evidence="1 2">
    <name type="scientific">Plakobranchus ocellatus</name>
    <dbReference type="NCBI Taxonomy" id="259542"/>
    <lineage>
        <taxon>Eukaryota</taxon>
        <taxon>Metazoa</taxon>
        <taxon>Spiralia</taxon>
        <taxon>Lophotrochozoa</taxon>
        <taxon>Mollusca</taxon>
        <taxon>Gastropoda</taxon>
        <taxon>Heterobranchia</taxon>
        <taxon>Euthyneura</taxon>
        <taxon>Panpulmonata</taxon>
        <taxon>Sacoglossa</taxon>
        <taxon>Placobranchoidea</taxon>
        <taxon>Plakobranchidae</taxon>
        <taxon>Plakobranchus</taxon>
    </lineage>
</organism>
<reference evidence="1 2" key="1">
    <citation type="journal article" date="2021" name="Elife">
        <title>Chloroplast acquisition without the gene transfer in kleptoplastic sea slugs, Plakobranchus ocellatus.</title>
        <authorList>
            <person name="Maeda T."/>
            <person name="Takahashi S."/>
            <person name="Yoshida T."/>
            <person name="Shimamura S."/>
            <person name="Takaki Y."/>
            <person name="Nagai Y."/>
            <person name="Toyoda A."/>
            <person name="Suzuki Y."/>
            <person name="Arimoto A."/>
            <person name="Ishii H."/>
            <person name="Satoh N."/>
            <person name="Nishiyama T."/>
            <person name="Hasebe M."/>
            <person name="Maruyama T."/>
            <person name="Minagawa J."/>
            <person name="Obokata J."/>
            <person name="Shigenobu S."/>
        </authorList>
    </citation>
    <scope>NUCLEOTIDE SEQUENCE [LARGE SCALE GENOMIC DNA]</scope>
</reference>
<keyword evidence="2" id="KW-1185">Reference proteome</keyword>
<name>A0AAV4DAZ7_9GAST</name>
<comment type="caution">
    <text evidence="1">The sequence shown here is derived from an EMBL/GenBank/DDBJ whole genome shotgun (WGS) entry which is preliminary data.</text>
</comment>
<proteinExistence type="predicted"/>
<dbReference type="AlphaFoldDB" id="A0AAV4DAZ7"/>
<protein>
    <submittedName>
        <fullName evidence="1">Uncharacterized protein</fullName>
    </submittedName>
</protein>
<dbReference type="Proteomes" id="UP000735302">
    <property type="component" value="Unassembled WGS sequence"/>
</dbReference>
<sequence>MFSHYHIIQRRCRMAHCNLTAMHLCQPWSYDWPMGMKSTSHWSLKFLAVPCAVRKRMRRCRNCIKRSYAGVAILGLPERAILWSLLVENITTDCE</sequence>
<gene>
    <name evidence="1" type="ORF">PoB_006778000</name>
</gene>
<accession>A0AAV4DAZ7</accession>
<dbReference type="EMBL" id="BLXT01007673">
    <property type="protein sequence ID" value="GFO41275.1"/>
    <property type="molecule type" value="Genomic_DNA"/>
</dbReference>